<evidence type="ECO:0000256" key="2">
    <source>
        <dbReference type="ARBA" id="ARBA00023295"/>
    </source>
</evidence>
<evidence type="ECO:0000313" key="5">
    <source>
        <dbReference type="EMBL" id="UON90612.1"/>
    </source>
</evidence>
<keyword evidence="2" id="KW-0326">Glycosidase</keyword>
<organism evidence="4 7">
    <name type="scientific">Arthrobacter zhangbolii</name>
    <dbReference type="NCBI Taxonomy" id="2886936"/>
    <lineage>
        <taxon>Bacteria</taxon>
        <taxon>Bacillati</taxon>
        <taxon>Actinomycetota</taxon>
        <taxon>Actinomycetes</taxon>
        <taxon>Micrococcales</taxon>
        <taxon>Micrococcaceae</taxon>
        <taxon>Arthrobacter</taxon>
    </lineage>
</organism>
<evidence type="ECO:0000256" key="1">
    <source>
        <dbReference type="ARBA" id="ARBA00022801"/>
    </source>
</evidence>
<evidence type="ECO:0000313" key="6">
    <source>
        <dbReference type="Proteomes" id="UP000829758"/>
    </source>
</evidence>
<dbReference type="SMART" id="SM00642">
    <property type="entry name" value="Aamy"/>
    <property type="match status" value="1"/>
</dbReference>
<sequence length="454" mass="49683">MRTPDWVQHAVWWHVYPLGFTGAEKTPGDMAAGGDPAVAQPVQHRLPHLADWLDYLVEMGASGLALGPVFASESHGYDTTDYYRIDPRLGDDADFDELVRAARARGIRVLLDGVFNHTGRSFAPFMEALEKGPAAETAGWFHLDWPDGWKPGTEPQYGDFEGHHHLVALNHGEPAVADFVADVMKHWLRRGADGWRLDAAYAVPSEFWARVLTEVRAEFPEAYFVGEYIHGDYPAEVRAGKLDAVTQYELWKAVWSSLSDANFYELAAALERHNTFLDSFVPLTFVGNHDVTRIASRLAPSGRLAQAVVLLLTLPGTPAIYYGDEQGYRGIKEERAGGDDDIRPLFPATPDGLSDVGAPLYRLHRELIGLRRRHAWVHAARTRVHSLSNEQIVYEVYDAGNSLFVALNASAAAGHIPVPAAARDVLAGEGGLDVPGRQLSLPGGGWAVLGTAAG</sequence>
<dbReference type="SUPFAM" id="SSF51445">
    <property type="entry name" value="(Trans)glycosidases"/>
    <property type="match status" value="1"/>
</dbReference>
<dbReference type="EMBL" id="JAJFZT010000001">
    <property type="protein sequence ID" value="MCC3271627.1"/>
    <property type="molecule type" value="Genomic_DNA"/>
</dbReference>
<dbReference type="EMBL" id="CP094984">
    <property type="protein sequence ID" value="UON90612.1"/>
    <property type="molecule type" value="Genomic_DNA"/>
</dbReference>
<evidence type="ECO:0000313" key="4">
    <source>
        <dbReference type="EMBL" id="MCC3271627.1"/>
    </source>
</evidence>
<dbReference type="InterPro" id="IPR006047">
    <property type="entry name" value="GH13_cat_dom"/>
</dbReference>
<dbReference type="Proteomes" id="UP000829758">
    <property type="component" value="Chromosome"/>
</dbReference>
<dbReference type="CDD" id="cd11354">
    <property type="entry name" value="AmyAc_bac_CMD_like"/>
    <property type="match status" value="1"/>
</dbReference>
<dbReference type="GO" id="GO:0016798">
    <property type="term" value="F:hydrolase activity, acting on glycosyl bonds"/>
    <property type="evidence" value="ECO:0007669"/>
    <property type="project" value="UniProtKB-KW"/>
</dbReference>
<keyword evidence="6" id="KW-1185">Reference proteome</keyword>
<dbReference type="Gene3D" id="3.20.20.80">
    <property type="entry name" value="Glycosidases"/>
    <property type="match status" value="1"/>
</dbReference>
<evidence type="ECO:0000313" key="7">
    <source>
        <dbReference type="Proteomes" id="UP001155145"/>
    </source>
</evidence>
<reference evidence="4" key="1">
    <citation type="submission" date="2021-10" db="EMBL/GenBank/DDBJ databases">
        <title>Novel species in genus Arthrobacter.</title>
        <authorList>
            <person name="Liu Y."/>
        </authorList>
    </citation>
    <scope>NUCLEOTIDE SEQUENCE</scope>
    <source>
        <strain evidence="4">Zg-Y462</strain>
        <strain evidence="6">zg-Y462</strain>
    </source>
</reference>
<dbReference type="AlphaFoldDB" id="A0A9X1M6U2"/>
<dbReference type="InterPro" id="IPR017853">
    <property type="entry name" value="GH"/>
</dbReference>
<name>A0A9X1M6U2_9MICC</name>
<keyword evidence="1 5" id="KW-0378">Hydrolase</keyword>
<dbReference type="Proteomes" id="UP001155145">
    <property type="component" value="Unassembled WGS sequence"/>
</dbReference>
<dbReference type="Pfam" id="PF00128">
    <property type="entry name" value="Alpha-amylase"/>
    <property type="match status" value="1"/>
</dbReference>
<accession>A0A9X1M6U2</accession>
<evidence type="ECO:0000259" key="3">
    <source>
        <dbReference type="SMART" id="SM00642"/>
    </source>
</evidence>
<dbReference type="RefSeq" id="WP_227927871.1">
    <property type="nucleotide sequence ID" value="NZ_CP094984.1"/>
</dbReference>
<protein>
    <submittedName>
        <fullName evidence="5">Alpha-amylase family glycosyl hydrolase</fullName>
    </submittedName>
    <submittedName>
        <fullName evidence="4">DUF3459 domain-containing protein</fullName>
    </submittedName>
</protein>
<feature type="domain" description="Glycosyl hydrolase family 13 catalytic" evidence="3">
    <location>
        <begin position="14"/>
        <end position="371"/>
    </location>
</feature>
<dbReference type="GO" id="GO:0005975">
    <property type="term" value="P:carbohydrate metabolic process"/>
    <property type="evidence" value="ECO:0007669"/>
    <property type="project" value="InterPro"/>
</dbReference>
<dbReference type="PANTHER" id="PTHR10357">
    <property type="entry name" value="ALPHA-AMYLASE FAMILY MEMBER"/>
    <property type="match status" value="1"/>
</dbReference>
<proteinExistence type="predicted"/>
<dbReference type="PANTHER" id="PTHR10357:SF210">
    <property type="entry name" value="MALTODEXTRIN GLUCOSIDASE"/>
    <property type="match status" value="1"/>
</dbReference>
<gene>
    <name evidence="4" type="ORF">LJ755_02615</name>
    <name evidence="5" type="ORF">MUK71_08075</name>
</gene>